<name>A0A382T138_9ZZZZ</name>
<gene>
    <name evidence="2" type="ORF">METZ01_LOCUS368728</name>
</gene>
<dbReference type="EMBL" id="UINC01133126">
    <property type="protein sequence ID" value="SVD15874.1"/>
    <property type="molecule type" value="Genomic_DNA"/>
</dbReference>
<dbReference type="AlphaFoldDB" id="A0A382T138"/>
<proteinExistence type="predicted"/>
<sequence>ERSPKQQCRVLGDVGDVRGLLTSAGEPVSQQLIQSLDRMAPMLRGLRHGDGGLGCFNGSSEGNSALIDAALEISQADGQALTNAPHTGYQRVTANKVLAIMDTGPATLVDAQLHAGALSFEMSVNKERLVVNCGPYRGEDNEWREAMRRTAAHSTVTINEVDSSMLSRTGLGFQPPLTKSVREEQSGSVWLDATHDGYAERFGLRHQRRLYVDADGESLRGEDRIESIDGISLEKREPRPLAARFHLHPSVRASLVKSNQAVLLRLPSGQGWQFHAHGGVIAIHGSVYFGVGSLRRRTEQIVLSST</sequence>
<accession>A0A382T138</accession>
<feature type="domain" description="Heparinase II/III-like C-terminal" evidence="1">
    <location>
        <begin position="79"/>
        <end position="305"/>
    </location>
</feature>
<organism evidence="2">
    <name type="scientific">marine metagenome</name>
    <dbReference type="NCBI Taxonomy" id="408172"/>
    <lineage>
        <taxon>unclassified sequences</taxon>
        <taxon>metagenomes</taxon>
        <taxon>ecological metagenomes</taxon>
    </lineage>
</organism>
<feature type="non-terminal residue" evidence="2">
    <location>
        <position position="306"/>
    </location>
</feature>
<dbReference type="GO" id="GO:0016829">
    <property type="term" value="F:lyase activity"/>
    <property type="evidence" value="ECO:0007669"/>
    <property type="project" value="InterPro"/>
</dbReference>
<dbReference type="InterPro" id="IPR012480">
    <property type="entry name" value="Hepar_II_III_C"/>
</dbReference>
<reference evidence="2" key="1">
    <citation type="submission" date="2018-05" db="EMBL/GenBank/DDBJ databases">
        <authorList>
            <person name="Lanie J.A."/>
            <person name="Ng W.-L."/>
            <person name="Kazmierczak K.M."/>
            <person name="Andrzejewski T.M."/>
            <person name="Davidsen T.M."/>
            <person name="Wayne K.J."/>
            <person name="Tettelin H."/>
            <person name="Glass J.I."/>
            <person name="Rusch D."/>
            <person name="Podicherti R."/>
            <person name="Tsui H.-C.T."/>
            <person name="Winkler M.E."/>
        </authorList>
    </citation>
    <scope>NUCLEOTIDE SEQUENCE</scope>
</reference>
<protein>
    <recommendedName>
        <fullName evidence="1">Heparinase II/III-like C-terminal domain-containing protein</fullName>
    </recommendedName>
</protein>
<evidence type="ECO:0000259" key="1">
    <source>
        <dbReference type="Pfam" id="PF07940"/>
    </source>
</evidence>
<dbReference type="Gene3D" id="2.70.98.70">
    <property type="match status" value="1"/>
</dbReference>
<dbReference type="Pfam" id="PF07940">
    <property type="entry name" value="Hepar_II_III_C"/>
    <property type="match status" value="1"/>
</dbReference>
<evidence type="ECO:0000313" key="2">
    <source>
        <dbReference type="EMBL" id="SVD15874.1"/>
    </source>
</evidence>
<feature type="non-terminal residue" evidence="2">
    <location>
        <position position="1"/>
    </location>
</feature>